<dbReference type="OrthoDB" id="9804325at2"/>
<dbReference type="Pfam" id="PF17191">
    <property type="entry name" value="RecG_wedge"/>
    <property type="match status" value="1"/>
</dbReference>
<keyword evidence="11" id="KW-0413">Isomerase</keyword>
<evidence type="ECO:0000256" key="11">
    <source>
        <dbReference type="ARBA" id="ARBA00023235"/>
    </source>
</evidence>
<protein>
    <recommendedName>
        <fullName evidence="2 15">ATP-dependent DNA helicase RecG</fullName>
        <ecNumber evidence="13 15">5.6.2.4</ecNumber>
    </recommendedName>
</protein>
<dbReference type="InterPro" id="IPR033454">
    <property type="entry name" value="RecG_wedge"/>
</dbReference>
<dbReference type="STRING" id="883081.HMPREF9698_00247"/>
<gene>
    <name evidence="18" type="ORF">HMPREF9698_00247</name>
</gene>
<dbReference type="NCBIfam" id="NF008168">
    <property type="entry name" value="PRK10917.2-2"/>
    <property type="match status" value="1"/>
</dbReference>
<keyword evidence="19" id="KW-1185">Reference proteome</keyword>
<evidence type="ECO:0000256" key="12">
    <source>
        <dbReference type="ARBA" id="ARBA00034617"/>
    </source>
</evidence>
<comment type="similarity">
    <text evidence="1 15">Belongs to the helicase family. RecG subfamily.</text>
</comment>
<evidence type="ECO:0000313" key="18">
    <source>
        <dbReference type="EMBL" id="EKU94215.1"/>
    </source>
</evidence>
<dbReference type="Pfam" id="PF00270">
    <property type="entry name" value="DEAD"/>
    <property type="match status" value="1"/>
</dbReference>
<evidence type="ECO:0000256" key="13">
    <source>
        <dbReference type="ARBA" id="ARBA00034808"/>
    </source>
</evidence>
<comment type="catalytic activity">
    <reaction evidence="14 15">
        <text>ATP + H2O = ADP + phosphate + H(+)</text>
        <dbReference type="Rhea" id="RHEA:13065"/>
        <dbReference type="ChEBI" id="CHEBI:15377"/>
        <dbReference type="ChEBI" id="CHEBI:15378"/>
        <dbReference type="ChEBI" id="CHEBI:30616"/>
        <dbReference type="ChEBI" id="CHEBI:43474"/>
        <dbReference type="ChEBI" id="CHEBI:456216"/>
        <dbReference type="EC" id="5.6.2.4"/>
    </reaction>
</comment>
<evidence type="ECO:0000256" key="15">
    <source>
        <dbReference type="RuleBase" id="RU363016"/>
    </source>
</evidence>
<dbReference type="InterPro" id="IPR047112">
    <property type="entry name" value="RecG/Mfd"/>
</dbReference>
<dbReference type="NCBIfam" id="TIGR00643">
    <property type="entry name" value="recG"/>
    <property type="match status" value="1"/>
</dbReference>
<evidence type="ECO:0000259" key="16">
    <source>
        <dbReference type="PROSITE" id="PS51192"/>
    </source>
</evidence>
<dbReference type="Gene3D" id="3.40.50.300">
    <property type="entry name" value="P-loop containing nucleotide triphosphate hydrolases"/>
    <property type="match status" value="2"/>
</dbReference>
<dbReference type="AlphaFoldDB" id="K9EYB7"/>
<evidence type="ECO:0000256" key="8">
    <source>
        <dbReference type="ARBA" id="ARBA00023125"/>
    </source>
</evidence>
<dbReference type="GO" id="GO:0006310">
    <property type="term" value="P:DNA recombination"/>
    <property type="evidence" value="ECO:0007669"/>
    <property type="project" value="UniProtKB-UniRule"/>
</dbReference>
<dbReference type="Pfam" id="PF00271">
    <property type="entry name" value="Helicase_C"/>
    <property type="match status" value="1"/>
</dbReference>
<feature type="domain" description="Helicase C-terminal" evidence="17">
    <location>
        <begin position="447"/>
        <end position="606"/>
    </location>
</feature>
<proteinExistence type="inferred from homology"/>
<dbReference type="PANTHER" id="PTHR47964:SF1">
    <property type="entry name" value="ATP-DEPENDENT DNA HELICASE HOMOLOG RECG, CHLOROPLASTIC"/>
    <property type="match status" value="1"/>
</dbReference>
<dbReference type="GO" id="GO:0005524">
    <property type="term" value="F:ATP binding"/>
    <property type="evidence" value="ECO:0007669"/>
    <property type="project" value="UniProtKB-KW"/>
</dbReference>
<comment type="catalytic activity">
    <reaction evidence="12 15">
        <text>Couples ATP hydrolysis with the unwinding of duplex DNA by translocating in the 3'-5' direction.</text>
        <dbReference type="EC" id="5.6.2.4"/>
    </reaction>
</comment>
<dbReference type="PROSITE" id="PS51192">
    <property type="entry name" value="HELICASE_ATP_BIND_1"/>
    <property type="match status" value="1"/>
</dbReference>
<dbReference type="GO" id="GO:0016887">
    <property type="term" value="F:ATP hydrolysis activity"/>
    <property type="evidence" value="ECO:0007669"/>
    <property type="project" value="RHEA"/>
</dbReference>
<dbReference type="Pfam" id="PF19833">
    <property type="entry name" value="RecG_dom3_C"/>
    <property type="match status" value="1"/>
</dbReference>
<evidence type="ECO:0000259" key="17">
    <source>
        <dbReference type="PROSITE" id="PS51194"/>
    </source>
</evidence>
<dbReference type="Proteomes" id="UP000009875">
    <property type="component" value="Unassembled WGS sequence"/>
</dbReference>
<dbReference type="PROSITE" id="PS51194">
    <property type="entry name" value="HELICASE_CTER"/>
    <property type="match status" value="1"/>
</dbReference>
<evidence type="ECO:0000256" key="9">
    <source>
        <dbReference type="ARBA" id="ARBA00023172"/>
    </source>
</evidence>
<dbReference type="Gene3D" id="2.40.50.140">
    <property type="entry name" value="Nucleic acid-binding proteins"/>
    <property type="match status" value="1"/>
</dbReference>
<accession>K9EYB7</accession>
<evidence type="ECO:0000256" key="14">
    <source>
        <dbReference type="ARBA" id="ARBA00048988"/>
    </source>
</evidence>
<evidence type="ECO:0000256" key="7">
    <source>
        <dbReference type="ARBA" id="ARBA00022840"/>
    </source>
</evidence>
<dbReference type="NCBIfam" id="NF008165">
    <property type="entry name" value="PRK10917.1-3"/>
    <property type="match status" value="1"/>
</dbReference>
<keyword evidence="9 15" id="KW-0233">DNA recombination</keyword>
<evidence type="ECO:0000256" key="3">
    <source>
        <dbReference type="ARBA" id="ARBA00022741"/>
    </source>
</evidence>
<dbReference type="GO" id="GO:0043138">
    <property type="term" value="F:3'-5' DNA helicase activity"/>
    <property type="evidence" value="ECO:0007669"/>
    <property type="project" value="UniProtKB-EC"/>
</dbReference>
<dbReference type="SMART" id="SM00487">
    <property type="entry name" value="DEXDc"/>
    <property type="match status" value="1"/>
</dbReference>
<evidence type="ECO:0000256" key="5">
    <source>
        <dbReference type="ARBA" id="ARBA00022801"/>
    </source>
</evidence>
<keyword evidence="3 15" id="KW-0547">Nucleotide-binding</keyword>
<dbReference type="CDD" id="cd17992">
    <property type="entry name" value="DEXHc_RecG"/>
    <property type="match status" value="1"/>
</dbReference>
<dbReference type="InterPro" id="IPR027417">
    <property type="entry name" value="P-loop_NTPase"/>
</dbReference>
<feature type="domain" description="Helicase ATP-binding" evidence="16">
    <location>
        <begin position="267"/>
        <end position="428"/>
    </location>
</feature>
<name>K9EYB7_9LACT</name>
<organism evidence="18 19">
    <name type="scientific">Alloiococcus otitis ATCC 51267</name>
    <dbReference type="NCBI Taxonomy" id="883081"/>
    <lineage>
        <taxon>Bacteria</taxon>
        <taxon>Bacillati</taxon>
        <taxon>Bacillota</taxon>
        <taxon>Bacilli</taxon>
        <taxon>Lactobacillales</taxon>
        <taxon>Carnobacteriaceae</taxon>
        <taxon>Alloiococcus</taxon>
    </lineage>
</organism>
<dbReference type="PANTHER" id="PTHR47964">
    <property type="entry name" value="ATP-DEPENDENT DNA HELICASE HOMOLOG RECG, CHLOROPLASTIC"/>
    <property type="match status" value="1"/>
</dbReference>
<dbReference type="EMBL" id="AGXA01000004">
    <property type="protein sequence ID" value="EKU94215.1"/>
    <property type="molecule type" value="Genomic_DNA"/>
</dbReference>
<dbReference type="RefSeq" id="WP_003776526.1">
    <property type="nucleotide sequence ID" value="NZ_JH992957.1"/>
</dbReference>
<dbReference type="GO" id="GO:0006281">
    <property type="term" value="P:DNA repair"/>
    <property type="evidence" value="ECO:0007669"/>
    <property type="project" value="UniProtKB-UniRule"/>
</dbReference>
<dbReference type="EC" id="5.6.2.4" evidence="13 15"/>
<dbReference type="SUPFAM" id="SSF52540">
    <property type="entry name" value="P-loop containing nucleoside triphosphate hydrolases"/>
    <property type="match status" value="2"/>
</dbReference>
<evidence type="ECO:0000313" key="19">
    <source>
        <dbReference type="Proteomes" id="UP000009875"/>
    </source>
</evidence>
<dbReference type="InterPro" id="IPR014001">
    <property type="entry name" value="Helicase_ATP-bd"/>
</dbReference>
<dbReference type="SMART" id="SM00490">
    <property type="entry name" value="HELICc"/>
    <property type="match status" value="1"/>
</dbReference>
<sequence>MSIYDPVKNLSGVGTKRMEALKQLGIETIMDLLTFYPFRYEDLRVRNIEEIEDREKVVLRGLAVSDGVVSYFGRTKSRLKFRLNVDQAIIPVTFFNQPYLKKQVKANHELTVFGTWDLKRQSLTGIKILKAGESDSQEAVYRSNKQIKQNTIFKLIKQAWDKYQDQIPQLIPYDLTQKYQLDDFPTAIRKIHFPNQDDDLARARTSLIFTEFFTYQLSLQKIRRDHSQTNPGSTLHYSLPDLKNFFKSLDFDLTGAQKRVVNEICKDLLQPKQMFRLLQGDVGSGKTVVAAAAIYAVFTGRKQAAIMAPTEILADQHFASFQDLFAGTDLKQALLKSSTPAKEREKILLDLAQGEIDLLVGTHALIQDDVIFKDLALVVIDEQHRFGVKQRGKLREKGQDPDVLAMTATPIPRTLSITAYGEMDTSIIDQMPAGRLPVKTIWLRNQNSSQMVNFIKRELDQGRQAYVVSPLIEESDNLDLQNALDLFDLYNQVFTSYQVGLLHGQMKKEERDQVMAAFKDNQVQILVSTTVIEVGVDVQNASIMIIHDADRFGLAQLHQLRGRVGRGTSQAYCILIADPKGENGVKRMQVMTESNDGFFLSEKDLAMRGPGDVLGSIQSGLPQFKIGDLVEDAPILEKARIESIHYLIQDPDLSQNIDLKTYLLYNQPNSKGLLD</sequence>
<comment type="function">
    <text evidence="15">Plays a critical role in recombination and DNA repair. Helps process Holliday junction intermediates to mature products by catalyzing branch migration. Has replication fork regression activity, unwinds stalled or blocked replication forks to make a HJ that can be resolved. Has a DNA unwinding activity characteristic of a DNA helicase with 3'-5' polarity.</text>
</comment>
<reference evidence="18 19" key="1">
    <citation type="submission" date="2012-09" db="EMBL/GenBank/DDBJ databases">
        <title>The Genome Sequence of Alloiococcus otitis ATCC 51267.</title>
        <authorList>
            <consortium name="The Broad Institute Genome Sequencing Platform"/>
            <person name="Earl A."/>
            <person name="Ward D."/>
            <person name="Feldgarden M."/>
            <person name="Gevers D."/>
            <person name="Huys G."/>
            <person name="Walker B."/>
            <person name="Young S.K."/>
            <person name="Zeng Q."/>
            <person name="Gargeya S."/>
            <person name="Fitzgerald M."/>
            <person name="Haas B."/>
            <person name="Abouelleil A."/>
            <person name="Alvarado L."/>
            <person name="Arachchi H.M."/>
            <person name="Berlin A.M."/>
            <person name="Chapman S.B."/>
            <person name="Goldberg J."/>
            <person name="Griggs A."/>
            <person name="Gujja S."/>
            <person name="Hansen M."/>
            <person name="Howarth C."/>
            <person name="Imamovic A."/>
            <person name="Larimer J."/>
            <person name="McCowen C."/>
            <person name="Montmayeur A."/>
            <person name="Murphy C."/>
            <person name="Neiman D."/>
            <person name="Pearson M."/>
            <person name="Priest M."/>
            <person name="Roberts A."/>
            <person name="Saif S."/>
            <person name="Shea T."/>
            <person name="Sisk P."/>
            <person name="Sykes S."/>
            <person name="Wortman J."/>
            <person name="Nusbaum C."/>
            <person name="Birren B."/>
        </authorList>
    </citation>
    <scope>NUCLEOTIDE SEQUENCE [LARGE SCALE GENOMIC DNA]</scope>
    <source>
        <strain evidence="18 19">ATCC 51267</strain>
    </source>
</reference>
<evidence type="ECO:0000256" key="1">
    <source>
        <dbReference type="ARBA" id="ARBA00007504"/>
    </source>
</evidence>
<keyword evidence="8" id="KW-0238">DNA-binding</keyword>
<keyword evidence="10 15" id="KW-0234">DNA repair</keyword>
<keyword evidence="7 15" id="KW-0067">ATP-binding</keyword>
<keyword evidence="4 15" id="KW-0227">DNA damage</keyword>
<dbReference type="InterPro" id="IPR011545">
    <property type="entry name" value="DEAD/DEAH_box_helicase_dom"/>
</dbReference>
<dbReference type="InterPro" id="IPR045562">
    <property type="entry name" value="RecG_dom3_C"/>
</dbReference>
<evidence type="ECO:0000256" key="2">
    <source>
        <dbReference type="ARBA" id="ARBA00017846"/>
    </source>
</evidence>
<comment type="caution">
    <text evidence="18">The sequence shown here is derived from an EMBL/GenBank/DDBJ whole genome shotgun (WGS) entry which is preliminary data.</text>
</comment>
<keyword evidence="6 15" id="KW-0347">Helicase</keyword>
<evidence type="ECO:0000256" key="10">
    <source>
        <dbReference type="ARBA" id="ARBA00023204"/>
    </source>
</evidence>
<dbReference type="SUPFAM" id="SSF50249">
    <property type="entry name" value="Nucleic acid-binding proteins"/>
    <property type="match status" value="1"/>
</dbReference>
<dbReference type="InterPro" id="IPR001650">
    <property type="entry name" value="Helicase_C-like"/>
</dbReference>
<dbReference type="GO" id="GO:0003677">
    <property type="term" value="F:DNA binding"/>
    <property type="evidence" value="ECO:0007669"/>
    <property type="project" value="UniProtKB-KW"/>
</dbReference>
<dbReference type="PATRIC" id="fig|883081.3.peg.248"/>
<evidence type="ECO:0000256" key="6">
    <source>
        <dbReference type="ARBA" id="ARBA00022806"/>
    </source>
</evidence>
<evidence type="ECO:0000256" key="4">
    <source>
        <dbReference type="ARBA" id="ARBA00022763"/>
    </source>
</evidence>
<keyword evidence="5 15" id="KW-0378">Hydrolase</keyword>
<dbReference type="eggNOG" id="COG1200">
    <property type="taxonomic scope" value="Bacteria"/>
</dbReference>
<dbReference type="InterPro" id="IPR012340">
    <property type="entry name" value="NA-bd_OB-fold"/>
</dbReference>
<dbReference type="HOGENOM" id="CLU_005122_7_1_9"/>
<dbReference type="CDD" id="cd04488">
    <property type="entry name" value="RecG_wedge_OBF"/>
    <property type="match status" value="1"/>
</dbReference>
<dbReference type="InterPro" id="IPR004609">
    <property type="entry name" value="ATP-dep_DNA_helicase_RecG"/>
</dbReference>